<evidence type="ECO:0000256" key="5">
    <source>
        <dbReference type="ARBA" id="ARBA00022908"/>
    </source>
</evidence>
<dbReference type="PANTHER" id="PTHR30349">
    <property type="entry name" value="PHAGE INTEGRASE-RELATED"/>
    <property type="match status" value="1"/>
</dbReference>
<evidence type="ECO:0000256" key="3">
    <source>
        <dbReference type="ARBA" id="ARBA00022618"/>
    </source>
</evidence>
<dbReference type="InterPro" id="IPR011010">
    <property type="entry name" value="DNA_brk_join_enz"/>
</dbReference>
<keyword evidence="7 9" id="KW-0233">DNA recombination</keyword>
<dbReference type="HAMAP" id="MF_01808">
    <property type="entry name" value="Recomb_XerC_XerD"/>
    <property type="match status" value="1"/>
</dbReference>
<evidence type="ECO:0000313" key="15">
    <source>
        <dbReference type="Proteomes" id="UP000182800"/>
    </source>
</evidence>
<feature type="active site" evidence="9">
    <location>
        <position position="293"/>
    </location>
</feature>
<keyword evidence="5 9" id="KW-0229">DNA integration</keyword>
<dbReference type="InterPro" id="IPR050090">
    <property type="entry name" value="Tyrosine_recombinase_XerCD"/>
</dbReference>
<gene>
    <name evidence="9 12" type="primary">xerC</name>
    <name evidence="13" type="ORF">GA0071312_0241</name>
    <name evidence="12" type="ORF">HLUCCO17_16355</name>
</gene>
<dbReference type="GO" id="GO:0005737">
    <property type="term" value="C:cytoplasm"/>
    <property type="evidence" value="ECO:0007669"/>
    <property type="project" value="UniProtKB-SubCell"/>
</dbReference>
<evidence type="ECO:0000259" key="10">
    <source>
        <dbReference type="PROSITE" id="PS51898"/>
    </source>
</evidence>
<dbReference type="Gene3D" id="1.10.150.130">
    <property type="match status" value="1"/>
</dbReference>
<keyword evidence="4 9" id="KW-0159">Chromosome partition</keyword>
<dbReference type="Pfam" id="PF02899">
    <property type="entry name" value="Phage_int_SAM_1"/>
    <property type="match status" value="1"/>
</dbReference>
<name>A0A0N8KDN6_9HYPH</name>
<evidence type="ECO:0000256" key="2">
    <source>
        <dbReference type="ARBA" id="ARBA00022490"/>
    </source>
</evidence>
<dbReference type="GO" id="GO:0007059">
    <property type="term" value="P:chromosome segregation"/>
    <property type="evidence" value="ECO:0007669"/>
    <property type="project" value="UniProtKB-UniRule"/>
</dbReference>
<accession>A0A0N8KDN6</accession>
<proteinExistence type="inferred from homology"/>
<dbReference type="PATRIC" id="fig|1653334.4.peg.1152"/>
<dbReference type="PROSITE" id="PS51898">
    <property type="entry name" value="TYR_RECOMBINASE"/>
    <property type="match status" value="1"/>
</dbReference>
<reference evidence="12 14" key="1">
    <citation type="submission" date="2015-09" db="EMBL/GenBank/DDBJ databases">
        <title>Identification and resolution of microdiversity through metagenomic sequencing of parallel consortia.</title>
        <authorList>
            <person name="Nelson W.C."/>
            <person name="Romine M.F."/>
            <person name="Lindemann S.R."/>
        </authorList>
    </citation>
    <scope>NUCLEOTIDE SEQUENCE [LARGE SCALE GENOMIC DNA]</scope>
    <source>
        <strain evidence="12">HL-109</strain>
    </source>
</reference>
<comment type="subcellular location">
    <subcellularLocation>
        <location evidence="1 9">Cytoplasm</location>
    </subcellularLocation>
</comment>
<dbReference type="GO" id="GO:0051301">
    <property type="term" value="P:cell division"/>
    <property type="evidence" value="ECO:0007669"/>
    <property type="project" value="UniProtKB-KW"/>
</dbReference>
<reference evidence="13 15" key="2">
    <citation type="submission" date="2016-08" db="EMBL/GenBank/DDBJ databases">
        <authorList>
            <person name="Varghese N."/>
            <person name="Submissions Spin"/>
        </authorList>
    </citation>
    <scope>NUCLEOTIDE SEQUENCE [LARGE SCALE GENOMIC DNA]</scope>
    <source>
        <strain evidence="13 15">HL-109</strain>
    </source>
</reference>
<dbReference type="InterPro" id="IPR004107">
    <property type="entry name" value="Integrase_SAM-like_N"/>
</dbReference>
<dbReference type="SUPFAM" id="SSF56349">
    <property type="entry name" value="DNA breaking-rejoining enzymes"/>
    <property type="match status" value="1"/>
</dbReference>
<keyword evidence="3 9" id="KW-0132">Cell division</keyword>
<sequence>MAEASEKTVMQDFPAKPDLAESIRAWLSRLAFERRAAPKTLQAYARDLRQFTQFLVEHLGEPADRAAFAALAPMDVRAFLAARRRSGIESRSLMRQLAALRGFARHLAQEGYGDAAAFFAVRGPRTAKTLPRPIGAEDARATASTATRAGSPREPWILARDAAVLGLLYGAGLRISEALGIRAGDAPVGDRDSILVTGKGGKQRAVPVIVPVRAAIADYRAQCPYVLNDDEPLFVGARGGALSARVVQLAMAELRGALGLPDSATPHALRHSFATHLLAGGGDLRAIQELLGHASLSTTQIYTRIDASRIMESYNAMHPRARRGESG</sequence>
<dbReference type="InterPro" id="IPR013762">
    <property type="entry name" value="Integrase-like_cat_sf"/>
</dbReference>
<dbReference type="Pfam" id="PF00589">
    <property type="entry name" value="Phage_integrase"/>
    <property type="match status" value="1"/>
</dbReference>
<dbReference type="PANTHER" id="PTHR30349:SF90">
    <property type="entry name" value="TYROSINE RECOMBINASE XERD"/>
    <property type="match status" value="1"/>
</dbReference>
<dbReference type="InterPro" id="IPR010998">
    <property type="entry name" value="Integrase_recombinase_N"/>
</dbReference>
<feature type="active site" evidence="9">
    <location>
        <position position="199"/>
    </location>
</feature>
<evidence type="ECO:0000313" key="12">
    <source>
        <dbReference type="EMBL" id="KPQ09042.1"/>
    </source>
</evidence>
<dbReference type="SUPFAM" id="SSF47823">
    <property type="entry name" value="lambda integrase-like, N-terminal domain"/>
    <property type="match status" value="1"/>
</dbReference>
<dbReference type="InterPro" id="IPR023009">
    <property type="entry name" value="Tyrosine_recombinase_XerC/XerD"/>
</dbReference>
<dbReference type="AlphaFoldDB" id="A0A0N8KDN6"/>
<comment type="caution">
    <text evidence="12">The sequence shown here is derived from an EMBL/GenBank/DDBJ whole genome shotgun (WGS) entry which is preliminary data.</text>
</comment>
<evidence type="ECO:0000256" key="8">
    <source>
        <dbReference type="ARBA" id="ARBA00023306"/>
    </source>
</evidence>
<dbReference type="EMBL" id="LJSX01000036">
    <property type="protein sequence ID" value="KPQ09042.1"/>
    <property type="molecule type" value="Genomic_DNA"/>
</dbReference>
<keyword evidence="8 9" id="KW-0131">Cell cycle</keyword>
<dbReference type="PROSITE" id="PS51900">
    <property type="entry name" value="CB"/>
    <property type="match status" value="1"/>
</dbReference>
<feature type="active site" description="O-(3'-phospho-DNA)-tyrosine intermediate" evidence="9">
    <location>
        <position position="302"/>
    </location>
</feature>
<evidence type="ECO:0000256" key="4">
    <source>
        <dbReference type="ARBA" id="ARBA00022829"/>
    </source>
</evidence>
<protein>
    <recommendedName>
        <fullName evidence="9">Tyrosine recombinase XerC</fullName>
    </recommendedName>
</protein>
<evidence type="ECO:0000313" key="13">
    <source>
        <dbReference type="EMBL" id="SCC78365.1"/>
    </source>
</evidence>
<evidence type="ECO:0000256" key="9">
    <source>
        <dbReference type="HAMAP-Rule" id="MF_01808"/>
    </source>
</evidence>
<feature type="active site" evidence="9">
    <location>
        <position position="267"/>
    </location>
</feature>
<feature type="domain" description="Tyr recombinase" evidence="10">
    <location>
        <begin position="129"/>
        <end position="315"/>
    </location>
</feature>
<comment type="similarity">
    <text evidence="9">Belongs to the 'phage' integrase family. XerC subfamily.</text>
</comment>
<keyword evidence="6 9" id="KW-0238">DNA-binding</keyword>
<evidence type="ECO:0000259" key="11">
    <source>
        <dbReference type="PROSITE" id="PS51900"/>
    </source>
</evidence>
<feature type="domain" description="Core-binding (CB)" evidence="11">
    <location>
        <begin position="17"/>
        <end position="108"/>
    </location>
</feature>
<evidence type="ECO:0000313" key="14">
    <source>
        <dbReference type="Proteomes" id="UP000050497"/>
    </source>
</evidence>
<dbReference type="InterPro" id="IPR044068">
    <property type="entry name" value="CB"/>
</dbReference>
<dbReference type="GO" id="GO:0003677">
    <property type="term" value="F:DNA binding"/>
    <property type="evidence" value="ECO:0007669"/>
    <property type="project" value="UniProtKB-UniRule"/>
</dbReference>
<dbReference type="STRING" id="1653334.GA0071312_0241"/>
<feature type="active site" evidence="9">
    <location>
        <position position="174"/>
    </location>
</feature>
<dbReference type="EMBL" id="FMBM01000001">
    <property type="protein sequence ID" value="SCC78365.1"/>
    <property type="molecule type" value="Genomic_DNA"/>
</dbReference>
<dbReference type="GO" id="GO:0009037">
    <property type="term" value="F:tyrosine-based site-specific recombinase activity"/>
    <property type="evidence" value="ECO:0007669"/>
    <property type="project" value="UniProtKB-UniRule"/>
</dbReference>
<dbReference type="GO" id="GO:0006313">
    <property type="term" value="P:DNA transposition"/>
    <property type="evidence" value="ECO:0007669"/>
    <property type="project" value="UniProtKB-UniRule"/>
</dbReference>
<keyword evidence="2 9" id="KW-0963">Cytoplasm</keyword>
<dbReference type="Proteomes" id="UP000050497">
    <property type="component" value="Unassembled WGS sequence"/>
</dbReference>
<comment type="subunit">
    <text evidence="9">Forms a cyclic heterotetrameric complex composed of two molecules of XerC and two molecules of XerD.</text>
</comment>
<keyword evidence="15" id="KW-1185">Reference proteome</keyword>
<organism evidence="12 14">
    <name type="scientific">Saliniramus fredricksonii</name>
    <dbReference type="NCBI Taxonomy" id="1653334"/>
    <lineage>
        <taxon>Bacteria</taxon>
        <taxon>Pseudomonadati</taxon>
        <taxon>Pseudomonadota</taxon>
        <taxon>Alphaproteobacteria</taxon>
        <taxon>Hyphomicrobiales</taxon>
        <taxon>Salinarimonadaceae</taxon>
        <taxon>Saliniramus</taxon>
    </lineage>
</organism>
<evidence type="ECO:0000256" key="1">
    <source>
        <dbReference type="ARBA" id="ARBA00004496"/>
    </source>
</evidence>
<evidence type="ECO:0000256" key="7">
    <source>
        <dbReference type="ARBA" id="ARBA00023172"/>
    </source>
</evidence>
<dbReference type="RefSeq" id="WP_420819942.1">
    <property type="nucleotide sequence ID" value="NZ_FMBM01000001.1"/>
</dbReference>
<comment type="function">
    <text evidence="9">Site-specific tyrosine recombinase, which acts by catalyzing the cutting and rejoining of the recombining DNA molecules. The XerC-XerD complex is essential to convert dimers of the bacterial chromosome into monomers to permit their segregation at cell division. It also contributes to the segregational stability of plasmids.</text>
</comment>
<evidence type="ECO:0000256" key="6">
    <source>
        <dbReference type="ARBA" id="ARBA00023125"/>
    </source>
</evidence>
<feature type="active site" evidence="9">
    <location>
        <position position="270"/>
    </location>
</feature>
<dbReference type="Proteomes" id="UP000182800">
    <property type="component" value="Unassembled WGS sequence"/>
</dbReference>
<dbReference type="InterPro" id="IPR002104">
    <property type="entry name" value="Integrase_catalytic"/>
</dbReference>
<dbReference type="Gene3D" id="1.10.443.10">
    <property type="entry name" value="Intergrase catalytic core"/>
    <property type="match status" value="1"/>
</dbReference>